<dbReference type="InterPro" id="IPR005094">
    <property type="entry name" value="Endonuclease_MobA/VirD2"/>
</dbReference>
<evidence type="ECO:0000313" key="2">
    <source>
        <dbReference type="EMBL" id="MDE5418486.1"/>
    </source>
</evidence>
<dbReference type="EMBL" id="JAKJSC010000001">
    <property type="protein sequence ID" value="MDE5418486.1"/>
    <property type="molecule type" value="Genomic_DNA"/>
</dbReference>
<protein>
    <submittedName>
        <fullName evidence="2">Relaxase/mobilization nuclease domain-containing protein</fullName>
    </submittedName>
</protein>
<dbReference type="RefSeq" id="WP_275109811.1">
    <property type="nucleotide sequence ID" value="NZ_JAKJSC010000001.1"/>
</dbReference>
<name>A0ABT5VT70_9BACT</name>
<keyword evidence="3" id="KW-1185">Reference proteome</keyword>
<organism evidence="2 3">
    <name type="scientific">Paralabilibaculum antarcticum</name>
    <dbReference type="NCBI Taxonomy" id="2912572"/>
    <lineage>
        <taxon>Bacteria</taxon>
        <taxon>Pseudomonadati</taxon>
        <taxon>Bacteroidota</taxon>
        <taxon>Bacteroidia</taxon>
        <taxon>Marinilabiliales</taxon>
        <taxon>Marinifilaceae</taxon>
        <taxon>Paralabilibaculum</taxon>
    </lineage>
</organism>
<reference evidence="2 3" key="1">
    <citation type="submission" date="2022-01" db="EMBL/GenBank/DDBJ databases">
        <title>Labilibaculum sp. nov, a marine bacterium isolated from Antarctica.</title>
        <authorList>
            <person name="Dai W."/>
        </authorList>
    </citation>
    <scope>NUCLEOTIDE SEQUENCE [LARGE SCALE GENOMIC DNA]</scope>
    <source>
        <strain evidence="2 3">DW002</strain>
    </source>
</reference>
<dbReference type="Pfam" id="PF03432">
    <property type="entry name" value="Relaxase"/>
    <property type="match status" value="1"/>
</dbReference>
<gene>
    <name evidence="2" type="ORF">L3049_10740</name>
</gene>
<dbReference type="Proteomes" id="UP001528920">
    <property type="component" value="Unassembled WGS sequence"/>
</dbReference>
<evidence type="ECO:0000313" key="3">
    <source>
        <dbReference type="Proteomes" id="UP001528920"/>
    </source>
</evidence>
<proteinExistence type="predicted"/>
<evidence type="ECO:0000259" key="1">
    <source>
        <dbReference type="Pfam" id="PF03432"/>
    </source>
</evidence>
<comment type="caution">
    <text evidence="2">The sequence shown here is derived from an EMBL/GenBank/DDBJ whole genome shotgun (WGS) entry which is preliminary data.</text>
</comment>
<sequence>MIANITSGKGFEGLLAYNENKIKSGDACLISKVNLITSKSVSVLSQFNMLDSRNTKKQNTTFHVSLNLPPGETVNDELFSDIADEYMKGMGYGDQPYVVYKHNDREHSHIHIISCKIQENGKSISDSWERTKSQRTCTEIEKMYGLNQTNRIKPKGDELKTDLKLEDIPNENMHLRDRFSTTIHEILEEKKPTTIREFKSELEKCNMSLVQSKGYSKNGNPIRGLKYFGLNENNKRDKYGIAASKLRLKPTLKYLDEKFKANLEFRKDIARKLRPQLNEIIKSFIKLGYADFDKQCQQKGINLNYHRNSSGIYGLSFIDIESGLEFKASDISKNLSWNVLKRTLNEDVSLKYEDVHTKLNKKGLYKFNTFQNQRYIEGKILLFKKKNYSSHQLLRALSLRGIEFEVDNKGQLLAYFNQLDKSEIDGYIIPKEIVNSVNKKNITDEISFQNSLSKYDNVDQRIMLNDALDRNDIKKVNFLMNNGVQYLLQNFEFDLIDSIDLNQSSSQYLEYESVNVSYDSFVPIKNVILGSNSTGEVDDEDDEFENIMKKKKRKRRLS</sequence>
<feature type="domain" description="MobA/VirD2-like nuclease" evidence="1">
    <location>
        <begin position="17"/>
        <end position="146"/>
    </location>
</feature>
<accession>A0ABT5VT70</accession>